<proteinExistence type="predicted"/>
<comment type="caution">
    <text evidence="2">The sequence shown here is derived from an EMBL/GenBank/DDBJ whole genome shotgun (WGS) entry which is preliminary data.</text>
</comment>
<reference evidence="2 3" key="1">
    <citation type="submission" date="2018-04" db="EMBL/GenBank/DDBJ databases">
        <title>Active sludge and wastewater microbial communities from Klosterneuburg, Austria.</title>
        <authorList>
            <person name="Wagner M."/>
        </authorList>
    </citation>
    <scope>NUCLEOTIDE SEQUENCE [LARGE SCALE GENOMIC DNA]</scope>
    <source>
        <strain evidence="2 3">Nm4</strain>
    </source>
</reference>
<sequence length="117" mass="13607">MSSHLFRVLRGEFLKWHWSKDELETRWSLSVGKLVLLLGRIGRDRLGCEILLKFFQFQDFFSNDQKSIPHEIVVYVASVTNSAPEDLDAYEWDGCTGQRHRKKNLSFLGYAAQRASI</sequence>
<name>A0A2T5I9Z3_9PROT</name>
<evidence type="ECO:0000313" key="2">
    <source>
        <dbReference type="EMBL" id="PTQ80624.1"/>
    </source>
</evidence>
<dbReference type="Pfam" id="PF13700">
    <property type="entry name" value="DUF4158"/>
    <property type="match status" value="1"/>
</dbReference>
<accession>A0A2T5I9Z3</accession>
<organism evidence="2 3">
    <name type="scientific">Nitrosomonas ureae</name>
    <dbReference type="NCBI Taxonomy" id="44577"/>
    <lineage>
        <taxon>Bacteria</taxon>
        <taxon>Pseudomonadati</taxon>
        <taxon>Pseudomonadota</taxon>
        <taxon>Betaproteobacteria</taxon>
        <taxon>Nitrosomonadales</taxon>
        <taxon>Nitrosomonadaceae</taxon>
        <taxon>Nitrosomonas</taxon>
    </lineage>
</organism>
<feature type="domain" description="DUF4158" evidence="1">
    <location>
        <begin position="19"/>
        <end position="111"/>
    </location>
</feature>
<dbReference type="Proteomes" id="UP000244110">
    <property type="component" value="Unassembled WGS sequence"/>
</dbReference>
<protein>
    <submittedName>
        <fullName evidence="2">Uncharacterized protein DUF4158</fullName>
    </submittedName>
</protein>
<dbReference type="InterPro" id="IPR025296">
    <property type="entry name" value="DUF4158"/>
</dbReference>
<evidence type="ECO:0000313" key="3">
    <source>
        <dbReference type="Proteomes" id="UP000244110"/>
    </source>
</evidence>
<dbReference type="EMBL" id="QAOL01000037">
    <property type="protein sequence ID" value="PTQ80624.1"/>
    <property type="molecule type" value="Genomic_DNA"/>
</dbReference>
<dbReference type="AlphaFoldDB" id="A0A2T5I9Z3"/>
<gene>
    <name evidence="2" type="ORF">C8R28_103738</name>
</gene>
<evidence type="ECO:0000259" key="1">
    <source>
        <dbReference type="Pfam" id="PF13700"/>
    </source>
</evidence>